<organism evidence="2 3">
    <name type="scientific">Aspergillus fumigatus</name>
    <name type="common">Neosartorya fumigata</name>
    <dbReference type="NCBI Taxonomy" id="746128"/>
    <lineage>
        <taxon>Eukaryota</taxon>
        <taxon>Fungi</taxon>
        <taxon>Dikarya</taxon>
        <taxon>Ascomycota</taxon>
        <taxon>Pezizomycotina</taxon>
        <taxon>Eurotiomycetes</taxon>
        <taxon>Eurotiomycetidae</taxon>
        <taxon>Eurotiales</taxon>
        <taxon>Aspergillaceae</taxon>
        <taxon>Aspergillus</taxon>
        <taxon>Aspergillus subgen. Fumigati</taxon>
    </lineage>
</organism>
<dbReference type="PROSITE" id="PS50132">
    <property type="entry name" value="RGS"/>
    <property type="match status" value="1"/>
</dbReference>
<accession>A0A8H4HYR9</accession>
<dbReference type="PANTHER" id="PTHR10845:SF267">
    <property type="entry name" value="REGULATOR OF G PROTEIN SIGNALING DOMAIN PROTEIN (AFU_ORTHOLOGUE AFUA_6G06860)"/>
    <property type="match status" value="1"/>
</dbReference>
<dbReference type="InterPro" id="IPR044926">
    <property type="entry name" value="RGS_subdomain_2"/>
</dbReference>
<feature type="region of interest" description="Disordered" evidence="1">
    <location>
        <begin position="185"/>
        <end position="288"/>
    </location>
</feature>
<dbReference type="SUPFAM" id="SSF48097">
    <property type="entry name" value="Regulator of G-protein signaling, RGS"/>
    <property type="match status" value="1"/>
</dbReference>
<dbReference type="EMBL" id="JAIBSC010000055">
    <property type="protein sequence ID" value="KAH1902939.1"/>
    <property type="molecule type" value="Genomic_DNA"/>
</dbReference>
<comment type="caution">
    <text evidence="2">The sequence shown here is derived from an EMBL/GenBank/DDBJ whole genome shotgun (WGS) entry which is preliminary data.</text>
</comment>
<dbReference type="CDD" id="cd07440">
    <property type="entry name" value="RGS"/>
    <property type="match status" value="1"/>
</dbReference>
<dbReference type="Pfam" id="PF00615">
    <property type="entry name" value="RGS"/>
    <property type="match status" value="1"/>
</dbReference>
<protein>
    <submittedName>
        <fullName evidence="2">Uncharacterized protein</fullName>
    </submittedName>
</protein>
<dbReference type="InterPro" id="IPR036305">
    <property type="entry name" value="RGS_sf"/>
</dbReference>
<dbReference type="AlphaFoldDB" id="A0A8H4HYR9"/>
<name>A0A8H4HYR9_ASPFM</name>
<dbReference type="InterPro" id="IPR016137">
    <property type="entry name" value="RGS"/>
</dbReference>
<dbReference type="PANTHER" id="PTHR10845">
    <property type="entry name" value="REGULATOR OF G PROTEIN SIGNALING"/>
    <property type="match status" value="1"/>
</dbReference>
<feature type="compositionally biased region" description="Low complexity" evidence="1">
    <location>
        <begin position="218"/>
        <end position="229"/>
    </location>
</feature>
<feature type="compositionally biased region" description="Basic and acidic residues" evidence="1">
    <location>
        <begin position="240"/>
        <end position="261"/>
    </location>
</feature>
<dbReference type="Gene3D" id="1.10.167.10">
    <property type="entry name" value="Regulator of G-protein Signalling 4, domain 2"/>
    <property type="match status" value="1"/>
</dbReference>
<gene>
    <name evidence="2" type="ORF">KXV57_007123</name>
</gene>
<proteinExistence type="predicted"/>
<dbReference type="Proteomes" id="UP000813423">
    <property type="component" value="Unassembled WGS sequence"/>
</dbReference>
<dbReference type="SMART" id="SM00315">
    <property type="entry name" value="RGS"/>
    <property type="match status" value="1"/>
</dbReference>
<evidence type="ECO:0000313" key="2">
    <source>
        <dbReference type="EMBL" id="KAH1902939.1"/>
    </source>
</evidence>
<evidence type="ECO:0000256" key="1">
    <source>
        <dbReference type="SAM" id="MobiDB-lite"/>
    </source>
</evidence>
<evidence type="ECO:0000313" key="3">
    <source>
        <dbReference type="Proteomes" id="UP000813423"/>
    </source>
</evidence>
<reference evidence="2" key="1">
    <citation type="submission" date="2021-08" db="EMBL/GenBank/DDBJ databases">
        <title>Global Aspergillus fumigatus from environmental and clinical sources.</title>
        <authorList>
            <person name="Barber A."/>
            <person name="Sae-Ong T."/>
        </authorList>
    </citation>
    <scope>NUCLEOTIDE SEQUENCE</scope>
    <source>
        <strain evidence="2">NRZ-2016-071</strain>
    </source>
</reference>
<sequence>MRAPSGSLYHLQPRLDDILNDVAPFPYTLGAFIAFLSERQCLETVEFLLETKRYCRIYHWLEQRTETCEAVRKAHLCGLWNRLINQYIRPSAEREINIPCDIRQRLMQQFHLQEDDPPPPEILDQVVCNVKELLRGSILIPFLRRSSATARVQPLSMPCLNGSLPGEAMSGPSVTDDIWVNRCPREDYPRGQGDSTRRYGFYGEPASSSLEDDGTYTSSAVMSSASDQSDIQDFAVQRNGRTETNSRARGLSDRTSPENRRSRGWRKRIKEGLAKRLSRSSDGSSSQA</sequence>